<keyword evidence="9" id="KW-0249">Electron transport</keyword>
<protein>
    <recommendedName>
        <fullName evidence="4">NADH-ubiquinone oxidoreductase chain 6</fullName>
        <ecNumber evidence="3">7.1.1.2</ecNumber>
    </recommendedName>
    <alternativeName>
        <fullName evidence="14">NADH dehydrogenase subunit 6</fullName>
    </alternativeName>
</protein>
<dbReference type="GO" id="GO:0031966">
    <property type="term" value="C:mitochondrial membrane"/>
    <property type="evidence" value="ECO:0007669"/>
    <property type="project" value="UniProtKB-SubCell"/>
</dbReference>
<evidence type="ECO:0000256" key="9">
    <source>
        <dbReference type="ARBA" id="ARBA00022982"/>
    </source>
</evidence>
<gene>
    <name evidence="17" type="primary">nad6</name>
</gene>
<geneLocation type="mitochondrion" evidence="17"/>
<feature type="transmembrane region" description="Helical" evidence="16">
    <location>
        <begin position="6"/>
        <end position="24"/>
    </location>
</feature>
<evidence type="ECO:0000256" key="15">
    <source>
        <dbReference type="ARBA" id="ARBA00049551"/>
    </source>
</evidence>
<feature type="transmembrane region" description="Helical" evidence="16">
    <location>
        <begin position="89"/>
        <end position="110"/>
    </location>
</feature>
<evidence type="ECO:0000256" key="8">
    <source>
        <dbReference type="ARBA" id="ARBA00022967"/>
    </source>
</evidence>
<dbReference type="PANTHER" id="PTHR11435">
    <property type="entry name" value="NADH UBIQUINONE OXIDOREDUCTASE SUBUNIT ND6"/>
    <property type="match status" value="1"/>
</dbReference>
<keyword evidence="10 16" id="KW-1133">Transmembrane helix</keyword>
<evidence type="ECO:0000313" key="17">
    <source>
        <dbReference type="EMBL" id="CDL72562.1"/>
    </source>
</evidence>
<name>A0A0A8KX12_CHEDE</name>
<keyword evidence="6" id="KW-0679">Respiratory chain</keyword>
<evidence type="ECO:0000256" key="7">
    <source>
        <dbReference type="ARBA" id="ARBA00022692"/>
    </source>
</evidence>
<reference evidence="17" key="2">
    <citation type="submission" date="2015-01" db="EMBL/GenBank/DDBJ databases">
        <title>Complete mitochondrial genome of Cherax destructor 4PAN.</title>
        <authorList>
            <person name="Gan H.M."/>
            <person name="Tan M.H."/>
            <person name="Austin C.M."/>
        </authorList>
    </citation>
    <scope>NUCLEOTIDE SEQUENCE</scope>
    <source>
        <strain evidence="17">4PAN</strain>
    </source>
</reference>
<evidence type="ECO:0000256" key="1">
    <source>
        <dbReference type="ARBA" id="ARBA00004225"/>
    </source>
</evidence>
<evidence type="ECO:0000256" key="2">
    <source>
        <dbReference type="ARBA" id="ARBA00005698"/>
    </source>
</evidence>
<dbReference type="EC" id="7.1.1.2" evidence="3"/>
<comment type="similarity">
    <text evidence="2">Belongs to the complex I subunit 6 family.</text>
</comment>
<keyword evidence="12 17" id="KW-0496">Mitochondrion</keyword>
<dbReference type="EMBL" id="HG799087">
    <property type="protein sequence ID" value="CDL72562.1"/>
    <property type="molecule type" value="Genomic_DNA"/>
</dbReference>
<feature type="transmembrane region" description="Helical" evidence="16">
    <location>
        <begin position="54"/>
        <end position="77"/>
    </location>
</feature>
<keyword evidence="13 16" id="KW-0472">Membrane</keyword>
<organism evidence="17">
    <name type="scientific">Cherax destructor</name>
    <name type="common">Common yabby crayfish</name>
    <dbReference type="NCBI Taxonomy" id="6723"/>
    <lineage>
        <taxon>Eukaryota</taxon>
        <taxon>Metazoa</taxon>
        <taxon>Ecdysozoa</taxon>
        <taxon>Arthropoda</taxon>
        <taxon>Crustacea</taxon>
        <taxon>Multicrustacea</taxon>
        <taxon>Malacostraca</taxon>
        <taxon>Eumalacostraca</taxon>
        <taxon>Eucarida</taxon>
        <taxon>Decapoda</taxon>
        <taxon>Pleocyemata</taxon>
        <taxon>Astacidea</taxon>
        <taxon>Parastacoidea</taxon>
        <taxon>Parastacidae</taxon>
        <taxon>Cherax</taxon>
    </lineage>
</organism>
<comment type="subcellular location">
    <subcellularLocation>
        <location evidence="1">Mitochondrion membrane</location>
        <topology evidence="1">Multi-pass membrane protein</topology>
    </subcellularLocation>
</comment>
<keyword evidence="5" id="KW-0813">Transport</keyword>
<sequence>MCLYNILYFLIPSIISLAVLFTTLSHPLSMGLTLLAQTVLICVISGLFNPSFWFSYILFLIFLGGMLILFIYVSSLASNEPFKMHPKSTLMVFISLLLTAPLVLVDPMLLTSKFYNSSMFLLLNNSSINPTYLSTSPIYSGPSGPLTIFMISFLLLTLIVVVKIISVSSSPLRPSQPR</sequence>
<proteinExistence type="inferred from homology"/>
<evidence type="ECO:0000256" key="5">
    <source>
        <dbReference type="ARBA" id="ARBA00022448"/>
    </source>
</evidence>
<keyword evidence="8" id="KW-1278">Translocase</keyword>
<feature type="transmembrane region" description="Helical" evidence="16">
    <location>
        <begin position="146"/>
        <end position="165"/>
    </location>
</feature>
<evidence type="ECO:0000256" key="12">
    <source>
        <dbReference type="ARBA" id="ARBA00023128"/>
    </source>
</evidence>
<evidence type="ECO:0000256" key="14">
    <source>
        <dbReference type="ARBA" id="ARBA00031019"/>
    </source>
</evidence>
<evidence type="ECO:0000256" key="16">
    <source>
        <dbReference type="SAM" id="Phobius"/>
    </source>
</evidence>
<keyword evidence="11" id="KW-0520">NAD</keyword>
<comment type="catalytic activity">
    <reaction evidence="15">
        <text>a ubiquinone + NADH + 5 H(+)(in) = a ubiquinol + NAD(+) + 4 H(+)(out)</text>
        <dbReference type="Rhea" id="RHEA:29091"/>
        <dbReference type="Rhea" id="RHEA-COMP:9565"/>
        <dbReference type="Rhea" id="RHEA-COMP:9566"/>
        <dbReference type="ChEBI" id="CHEBI:15378"/>
        <dbReference type="ChEBI" id="CHEBI:16389"/>
        <dbReference type="ChEBI" id="CHEBI:17976"/>
        <dbReference type="ChEBI" id="CHEBI:57540"/>
        <dbReference type="ChEBI" id="CHEBI:57945"/>
        <dbReference type="EC" id="7.1.1.2"/>
    </reaction>
</comment>
<keyword evidence="7 16" id="KW-0812">Transmembrane</keyword>
<evidence type="ECO:0000256" key="4">
    <source>
        <dbReference type="ARBA" id="ARBA00021095"/>
    </source>
</evidence>
<dbReference type="PANTHER" id="PTHR11435:SF1">
    <property type="entry name" value="NADH-UBIQUINONE OXIDOREDUCTASE CHAIN 6"/>
    <property type="match status" value="1"/>
</dbReference>
<dbReference type="InterPro" id="IPR050269">
    <property type="entry name" value="ComplexI_Subunit6"/>
</dbReference>
<evidence type="ECO:0000256" key="13">
    <source>
        <dbReference type="ARBA" id="ARBA00023136"/>
    </source>
</evidence>
<evidence type="ECO:0000256" key="6">
    <source>
        <dbReference type="ARBA" id="ARBA00022660"/>
    </source>
</evidence>
<evidence type="ECO:0000256" key="10">
    <source>
        <dbReference type="ARBA" id="ARBA00022989"/>
    </source>
</evidence>
<dbReference type="GO" id="GO:0008137">
    <property type="term" value="F:NADH dehydrogenase (ubiquinone) activity"/>
    <property type="evidence" value="ECO:0007669"/>
    <property type="project" value="UniProtKB-EC"/>
</dbReference>
<evidence type="ECO:0000256" key="11">
    <source>
        <dbReference type="ARBA" id="ARBA00023027"/>
    </source>
</evidence>
<evidence type="ECO:0000256" key="3">
    <source>
        <dbReference type="ARBA" id="ARBA00012944"/>
    </source>
</evidence>
<reference evidence="17" key="1">
    <citation type="submission" date="2013-12" db="EMBL/GenBank/DDBJ databases">
        <authorList>
            <person name="Gan H."/>
        </authorList>
    </citation>
    <scope>NUCLEOTIDE SEQUENCE</scope>
    <source>
        <strain evidence="17">4PAN</strain>
    </source>
</reference>
<accession>A0A0A8KX12</accession>
<dbReference type="AlphaFoldDB" id="A0A0A8KX12"/>